<dbReference type="PANTHER" id="PTHR11012">
    <property type="entry name" value="PROTEIN KINASE-LIKE DOMAIN-CONTAINING"/>
    <property type="match status" value="1"/>
</dbReference>
<dbReference type="Gene3D" id="3.90.1200.10">
    <property type="match status" value="1"/>
</dbReference>
<feature type="domain" description="CHK kinase-like" evidence="1">
    <location>
        <begin position="121"/>
        <end position="322"/>
    </location>
</feature>
<reference evidence="2 3" key="1">
    <citation type="journal article" date="2023" name="Insect Mol. Biol.">
        <title>Genome sequencing provides insights into the evolution of gene families encoding plant cell wall-degrading enzymes in longhorned beetles.</title>
        <authorList>
            <person name="Shin N.R."/>
            <person name="Okamura Y."/>
            <person name="Kirsch R."/>
            <person name="Pauchet Y."/>
        </authorList>
    </citation>
    <scope>NUCLEOTIDE SEQUENCE [LARGE SCALE GENOMIC DNA]</scope>
    <source>
        <strain evidence="2">EAD_L_NR</strain>
    </source>
</reference>
<evidence type="ECO:0000259" key="1">
    <source>
        <dbReference type="SMART" id="SM00587"/>
    </source>
</evidence>
<dbReference type="InterPro" id="IPR004119">
    <property type="entry name" value="EcKL"/>
</dbReference>
<dbReference type="EMBL" id="JANEYG010000012">
    <property type="protein sequence ID" value="KAJ8921084.1"/>
    <property type="molecule type" value="Genomic_DNA"/>
</dbReference>
<accession>A0AAV8W3M9</accession>
<name>A0AAV8W3M9_9CUCU</name>
<proteinExistence type="predicted"/>
<dbReference type="AlphaFoldDB" id="A0AAV8W3M9"/>
<evidence type="ECO:0000313" key="3">
    <source>
        <dbReference type="Proteomes" id="UP001159042"/>
    </source>
</evidence>
<keyword evidence="3" id="KW-1185">Reference proteome</keyword>
<protein>
    <recommendedName>
        <fullName evidence="1">CHK kinase-like domain-containing protein</fullName>
    </recommendedName>
</protein>
<sequence length="415" mass="49108">MERKEILSKDQCERVLERYTGTRKFDLKSYSINPFQSQLDGFLADQHFLKIHYQIGDKEQIVQFFLKILSDSNKVMYEISRNIYAFEKESFYYETVVPLLKSKNLDVGYVARSYFSEPYVVVLEDLSLRNFRMTPKNKPVDLEHCKKCMETLARFHVAPILYELEKSKELGTSYTFLDEYSDVLEDKVFTKEENGATRYVKSAVQGLFMLIDLIPENGSSKSEFKNYLQAALEEIMSSHEDSMQFRSTLLHGDLWSNNFLYRYDEGNIIDCILIDFQTLNYGPPAMDALHFILINTRKRFRDKHQEELLKHYYEVFTSLLKQHGFEASEVLTETEFHKSCEAYALPAKVFAMVDRSITFTMDDYYMETAKSEEEFSRFLFEERGRYMVKDFEENEAFRELLTEDIVELRDMLFAK</sequence>
<dbReference type="PANTHER" id="PTHR11012:SF48">
    <property type="entry name" value="CHK KINASE-LIKE DOMAIN-CONTAINING PROTEIN-RELATED"/>
    <property type="match status" value="1"/>
</dbReference>
<dbReference type="Proteomes" id="UP001159042">
    <property type="component" value="Unassembled WGS sequence"/>
</dbReference>
<gene>
    <name evidence="2" type="ORF">NQ315_015881</name>
</gene>
<dbReference type="InterPro" id="IPR011009">
    <property type="entry name" value="Kinase-like_dom_sf"/>
</dbReference>
<comment type="caution">
    <text evidence="2">The sequence shown here is derived from an EMBL/GenBank/DDBJ whole genome shotgun (WGS) entry which is preliminary data.</text>
</comment>
<evidence type="ECO:0000313" key="2">
    <source>
        <dbReference type="EMBL" id="KAJ8921084.1"/>
    </source>
</evidence>
<dbReference type="InterPro" id="IPR015897">
    <property type="entry name" value="CHK_kinase-like"/>
</dbReference>
<organism evidence="2 3">
    <name type="scientific">Exocentrus adspersus</name>
    <dbReference type="NCBI Taxonomy" id="1586481"/>
    <lineage>
        <taxon>Eukaryota</taxon>
        <taxon>Metazoa</taxon>
        <taxon>Ecdysozoa</taxon>
        <taxon>Arthropoda</taxon>
        <taxon>Hexapoda</taxon>
        <taxon>Insecta</taxon>
        <taxon>Pterygota</taxon>
        <taxon>Neoptera</taxon>
        <taxon>Endopterygota</taxon>
        <taxon>Coleoptera</taxon>
        <taxon>Polyphaga</taxon>
        <taxon>Cucujiformia</taxon>
        <taxon>Chrysomeloidea</taxon>
        <taxon>Cerambycidae</taxon>
        <taxon>Lamiinae</taxon>
        <taxon>Acanthocinini</taxon>
        <taxon>Exocentrus</taxon>
    </lineage>
</organism>
<dbReference type="SMART" id="SM00587">
    <property type="entry name" value="CHK"/>
    <property type="match status" value="1"/>
</dbReference>
<dbReference type="Pfam" id="PF02958">
    <property type="entry name" value="EcKL"/>
    <property type="match status" value="1"/>
</dbReference>
<dbReference type="SUPFAM" id="SSF56112">
    <property type="entry name" value="Protein kinase-like (PK-like)"/>
    <property type="match status" value="1"/>
</dbReference>